<dbReference type="EMBL" id="JAUOEM010000004">
    <property type="protein sequence ID" value="MDO5988097.1"/>
    <property type="molecule type" value="Genomic_DNA"/>
</dbReference>
<name>A0ABT8X2B9_9FLAO</name>
<accession>A0ABT8X2B9</accession>
<evidence type="ECO:0000313" key="1">
    <source>
        <dbReference type="EMBL" id="MDO5988097.1"/>
    </source>
</evidence>
<dbReference type="InterPro" id="IPR035948">
    <property type="entry name" value="YwqG-like_sf"/>
</dbReference>
<reference evidence="1" key="1">
    <citation type="submission" date="2023-07" db="EMBL/GenBank/DDBJ databases">
        <title>Two novel species in the genus Flavivirga.</title>
        <authorList>
            <person name="Kwon K."/>
        </authorList>
    </citation>
    <scope>NUCLEOTIDE SEQUENCE</scope>
    <source>
        <strain evidence="1">KACC 14157</strain>
    </source>
</reference>
<gene>
    <name evidence="1" type="ORF">Q4Q39_11840</name>
</gene>
<evidence type="ECO:0000313" key="2">
    <source>
        <dbReference type="Proteomes" id="UP001176891"/>
    </source>
</evidence>
<dbReference type="Proteomes" id="UP001176891">
    <property type="component" value="Unassembled WGS sequence"/>
</dbReference>
<organism evidence="1 2">
    <name type="scientific">Flavivirga amylovorans</name>
    <dbReference type="NCBI Taxonomy" id="870486"/>
    <lineage>
        <taxon>Bacteria</taxon>
        <taxon>Pseudomonadati</taxon>
        <taxon>Bacteroidota</taxon>
        <taxon>Flavobacteriia</taxon>
        <taxon>Flavobacteriales</taxon>
        <taxon>Flavobacteriaceae</taxon>
        <taxon>Flavivirga</taxon>
    </lineage>
</organism>
<proteinExistence type="predicted"/>
<comment type="caution">
    <text evidence="1">The sequence shown here is derived from an EMBL/GenBank/DDBJ whole genome shotgun (WGS) entry which is preliminary data.</text>
</comment>
<dbReference type="Gene3D" id="2.30.320.10">
    <property type="entry name" value="YwqG-like"/>
    <property type="match status" value="1"/>
</dbReference>
<keyword evidence="2" id="KW-1185">Reference proteome</keyword>
<dbReference type="SUPFAM" id="SSF103032">
    <property type="entry name" value="Hypothetical protein YwqG"/>
    <property type="match status" value="1"/>
</dbReference>
<dbReference type="RefSeq" id="WP_303282702.1">
    <property type="nucleotide sequence ID" value="NZ_BAABCZ010000009.1"/>
</dbReference>
<sequence>MNSNYFSEKHQNLMIKIDQYDWQNHEFIKSLIFESIKIQLNKKEHPKIGESKIGGTPDFPSAMTWPIFEEKPMIFFAQLNLSEIANFQSNEILPNQGILYFFGYFPEPENEYGVEFDYERPKSKYKVLFYDGDISTLQSVKFPKELPSIYEFKTSKIDLETYYEIPIVNEIEYLVEDFDGLTEKDEELYEEYTDEHNWNPIEYQILGTPPPVQHSVFEEWGTVYVKQEELDIDENEISKDFVNLLSMPIFDVIGDCHIYFGILKDDLLAKRFDKTVFIIQGL</sequence>
<protein>
    <submittedName>
        <fullName evidence="1">YwqG family protein</fullName>
    </submittedName>
</protein>
<dbReference type="InterPro" id="IPR015315">
    <property type="entry name" value="DUF1963"/>
</dbReference>
<dbReference type="Pfam" id="PF09234">
    <property type="entry name" value="DUF1963"/>
    <property type="match status" value="1"/>
</dbReference>
<dbReference type="PANTHER" id="PTHR36436">
    <property type="entry name" value="SLL5081 PROTEIN"/>
    <property type="match status" value="1"/>
</dbReference>
<dbReference type="PANTHER" id="PTHR36436:SF6">
    <property type="entry name" value="SLL5081 PROTEIN"/>
    <property type="match status" value="1"/>
</dbReference>